<dbReference type="InterPro" id="IPR051081">
    <property type="entry name" value="HTH_MetalResp_TranReg"/>
</dbReference>
<dbReference type="Proteomes" id="UP000521227">
    <property type="component" value="Unassembled WGS sequence"/>
</dbReference>
<organism evidence="5 6">
    <name type="scientific">Afipia massiliensis</name>
    <dbReference type="NCBI Taxonomy" id="211460"/>
    <lineage>
        <taxon>Bacteria</taxon>
        <taxon>Pseudomonadati</taxon>
        <taxon>Pseudomonadota</taxon>
        <taxon>Alphaproteobacteria</taxon>
        <taxon>Hyphomicrobiales</taxon>
        <taxon>Nitrobacteraceae</taxon>
        <taxon>Afipia</taxon>
    </lineage>
</organism>
<keyword evidence="2 5" id="KW-0238">DNA-binding</keyword>
<dbReference type="SMART" id="SM00418">
    <property type="entry name" value="HTH_ARSR"/>
    <property type="match status" value="1"/>
</dbReference>
<dbReference type="CDD" id="cd00090">
    <property type="entry name" value="HTH_ARSR"/>
    <property type="match status" value="1"/>
</dbReference>
<dbReference type="Pfam" id="PF01022">
    <property type="entry name" value="HTH_5"/>
    <property type="match status" value="1"/>
</dbReference>
<dbReference type="SUPFAM" id="SSF46785">
    <property type="entry name" value="Winged helix' DNA-binding domain"/>
    <property type="match status" value="1"/>
</dbReference>
<dbReference type="InterPro" id="IPR011991">
    <property type="entry name" value="ArsR-like_HTH"/>
</dbReference>
<keyword evidence="3" id="KW-0804">Transcription</keyword>
<dbReference type="PANTHER" id="PTHR33154">
    <property type="entry name" value="TRANSCRIPTIONAL REGULATOR, ARSR FAMILY"/>
    <property type="match status" value="1"/>
</dbReference>
<dbReference type="GO" id="GO:0003677">
    <property type="term" value="F:DNA binding"/>
    <property type="evidence" value="ECO:0007669"/>
    <property type="project" value="UniProtKB-KW"/>
</dbReference>
<evidence type="ECO:0000256" key="2">
    <source>
        <dbReference type="ARBA" id="ARBA00023125"/>
    </source>
</evidence>
<protein>
    <submittedName>
        <fullName evidence="5">DNA-binding transcriptional ArsR family regulator</fullName>
    </submittedName>
</protein>
<dbReference type="NCBIfam" id="NF033788">
    <property type="entry name" value="HTH_metalloreg"/>
    <property type="match status" value="1"/>
</dbReference>
<dbReference type="AlphaFoldDB" id="A0A840N7B5"/>
<evidence type="ECO:0000256" key="3">
    <source>
        <dbReference type="ARBA" id="ARBA00023163"/>
    </source>
</evidence>
<evidence type="ECO:0000313" key="6">
    <source>
        <dbReference type="Proteomes" id="UP000521227"/>
    </source>
</evidence>
<dbReference type="GO" id="GO:0003700">
    <property type="term" value="F:DNA-binding transcription factor activity"/>
    <property type="evidence" value="ECO:0007669"/>
    <property type="project" value="InterPro"/>
</dbReference>
<comment type="caution">
    <text evidence="5">The sequence shown here is derived from an EMBL/GenBank/DDBJ whole genome shotgun (WGS) entry which is preliminary data.</text>
</comment>
<evidence type="ECO:0000256" key="1">
    <source>
        <dbReference type="ARBA" id="ARBA00023015"/>
    </source>
</evidence>
<dbReference type="PRINTS" id="PR00778">
    <property type="entry name" value="HTHARSR"/>
</dbReference>
<evidence type="ECO:0000259" key="4">
    <source>
        <dbReference type="PROSITE" id="PS50987"/>
    </source>
</evidence>
<feature type="domain" description="HTH arsR-type" evidence="4">
    <location>
        <begin position="12"/>
        <end position="107"/>
    </location>
</feature>
<gene>
    <name evidence="5" type="ORF">HNQ36_005081</name>
</gene>
<dbReference type="InterPro" id="IPR036390">
    <property type="entry name" value="WH_DNA-bd_sf"/>
</dbReference>
<dbReference type="EMBL" id="JACHIJ010000011">
    <property type="protein sequence ID" value="MBB5055070.1"/>
    <property type="molecule type" value="Genomic_DNA"/>
</dbReference>
<keyword evidence="1" id="KW-0805">Transcription regulation</keyword>
<dbReference type="InterPro" id="IPR036388">
    <property type="entry name" value="WH-like_DNA-bd_sf"/>
</dbReference>
<dbReference type="PROSITE" id="PS50987">
    <property type="entry name" value="HTH_ARSR_2"/>
    <property type="match status" value="1"/>
</dbReference>
<dbReference type="RefSeq" id="WP_184090298.1">
    <property type="nucleotide sequence ID" value="NZ_JACHIJ010000011.1"/>
</dbReference>
<reference evidence="5 6" key="1">
    <citation type="submission" date="2020-08" db="EMBL/GenBank/DDBJ databases">
        <title>Genomic Encyclopedia of Type Strains, Phase IV (KMG-IV): sequencing the most valuable type-strain genomes for metagenomic binning, comparative biology and taxonomic classification.</title>
        <authorList>
            <person name="Goeker M."/>
        </authorList>
    </citation>
    <scope>NUCLEOTIDE SEQUENCE [LARGE SCALE GENOMIC DNA]</scope>
    <source>
        <strain evidence="5 6">DSM 17498</strain>
    </source>
</reference>
<dbReference type="PANTHER" id="PTHR33154:SF33">
    <property type="entry name" value="TRANSCRIPTIONAL REPRESSOR SDPR"/>
    <property type="match status" value="1"/>
</dbReference>
<dbReference type="InterPro" id="IPR001845">
    <property type="entry name" value="HTH_ArsR_DNA-bd_dom"/>
</dbReference>
<accession>A0A840N7B5</accession>
<proteinExistence type="predicted"/>
<name>A0A840N7B5_9BRAD</name>
<sequence>MTQLQVRRTEAANACIEVLDTAFFNALCEPVRVQLVRALVLQGEADIQTIAAGFKQDRSVISRHLQVLEKAGIVFSTKTGRHQIFQLNGPEIVERMEAMLRLMRTLVPICCPGR</sequence>
<dbReference type="Gene3D" id="1.10.10.10">
    <property type="entry name" value="Winged helix-like DNA-binding domain superfamily/Winged helix DNA-binding domain"/>
    <property type="match status" value="1"/>
</dbReference>
<evidence type="ECO:0000313" key="5">
    <source>
        <dbReference type="EMBL" id="MBB5055070.1"/>
    </source>
</evidence>